<feature type="compositionally biased region" description="Basic and acidic residues" evidence="1">
    <location>
        <begin position="40"/>
        <end position="100"/>
    </location>
</feature>
<reference evidence="2 3" key="1">
    <citation type="journal article" date="2012" name="PLoS ONE">
        <title>Genome Sequencing and Analysis of a Type A Clostridium perfringens Isolate from a Case of Bovine Clostridial Abomasitis.</title>
        <authorList>
            <person name="Nowell V.J."/>
            <person name="Kropinski A.M."/>
            <person name="Songer J.G."/>
            <person name="Macinnes J.I."/>
            <person name="Parreira V.R."/>
            <person name="Prescott J.F."/>
        </authorList>
    </citation>
    <scope>NUCLEOTIDE SEQUENCE [LARGE SCALE GENOMIC DNA]</scope>
    <source>
        <strain evidence="2 3">F262</strain>
    </source>
</reference>
<sequence>MRKLVSLLLSIGILSGTFIGCGRNNQKEVSDNENSSNISSEEKNNKEEVKNDNNDKKESKDSENDTKDNKDKNEQRDKEDLNKENMKDEKDNTKKEERDSKLDESVIVNNGIITIPKNLKMAKIMLNYNGGNPLEVNEIKDYREVENNEMLYGVIIGDNPLKLGSINGQWEYNTLVTKFDTIKYPNFFEVQEKEMPELEFGITLKSKDKQMEFSLGSYMNNMGNDAKEEFENLIETFKKEGKVINKNQEGNTFSFTVEKDGFMEYHYGYISVKGDDVNTFIYKYPVKYKDVFNKIIEESKKSFVPTKQFPKLSNNTNK</sequence>
<dbReference type="PROSITE" id="PS51257">
    <property type="entry name" value="PROKAR_LIPOPROTEIN"/>
    <property type="match status" value="1"/>
</dbReference>
<dbReference type="AlphaFoldDB" id="A0AAV3FFH6"/>
<evidence type="ECO:0000313" key="3">
    <source>
        <dbReference type="Proteomes" id="UP000005358"/>
    </source>
</evidence>
<accession>A0AAV3FFH6</accession>
<dbReference type="RefSeq" id="WP_003480757.1">
    <property type="nucleotide sequence ID" value="NZ_CM001477.1"/>
</dbReference>
<keyword evidence="2" id="KW-0449">Lipoprotein</keyword>
<proteinExistence type="predicted"/>
<protein>
    <submittedName>
        <fullName evidence="2">Lipoprotein</fullName>
    </submittedName>
</protein>
<gene>
    <name evidence="2" type="ORF">HA1_05042</name>
</gene>
<comment type="caution">
    <text evidence="2">The sequence shown here is derived from an EMBL/GenBank/DDBJ whole genome shotgun (WGS) entry which is preliminary data.</text>
</comment>
<dbReference type="EMBL" id="AFES01000015">
    <property type="protein sequence ID" value="EIA17673.1"/>
    <property type="molecule type" value="Genomic_DNA"/>
</dbReference>
<dbReference type="Proteomes" id="UP000005358">
    <property type="component" value="Chromosome"/>
</dbReference>
<evidence type="ECO:0000313" key="2">
    <source>
        <dbReference type="EMBL" id="EIA17673.1"/>
    </source>
</evidence>
<organism evidence="2 3">
    <name type="scientific">Clostridium perfringens F262</name>
    <dbReference type="NCBI Taxonomy" id="883064"/>
    <lineage>
        <taxon>Bacteria</taxon>
        <taxon>Bacillati</taxon>
        <taxon>Bacillota</taxon>
        <taxon>Clostridia</taxon>
        <taxon>Eubacteriales</taxon>
        <taxon>Clostridiaceae</taxon>
        <taxon>Clostridium</taxon>
    </lineage>
</organism>
<evidence type="ECO:0000256" key="1">
    <source>
        <dbReference type="SAM" id="MobiDB-lite"/>
    </source>
</evidence>
<feature type="region of interest" description="Disordered" evidence="1">
    <location>
        <begin position="20"/>
        <end position="100"/>
    </location>
</feature>
<name>A0AAV3FFH6_CLOPF</name>